<name>A0A095VNS2_9GAMM</name>
<dbReference type="EMBL" id="AUVB01000075">
    <property type="protein sequence ID" value="KGE03025.1"/>
    <property type="molecule type" value="Genomic_DNA"/>
</dbReference>
<evidence type="ECO:0000313" key="1">
    <source>
        <dbReference type="EMBL" id="KGE03025.1"/>
    </source>
</evidence>
<sequence length="217" mass="22780">MKPVARIFESGDQARDAAKKLEAAGYDGDKIFVMATARAPAPTPAQEDAGDTDAPAPAAAASTAISAEALVEKVSAAGELEITRAILCSRALAEGKALVVVGAPYGYLVLANQIMDGCGAAPAEVLNTAKPDNPSPFSDFIGMPCLERGLSFLSGDNPLKDSNWTLFPVKLKNGPTIGGNLIDKPDWLSSKIGMKTLSKEKPWRTSFGFKLLSNQQD</sequence>
<comment type="caution">
    <text evidence="1">The sequence shown here is derived from an EMBL/GenBank/DDBJ whole genome shotgun (WGS) entry which is preliminary data.</text>
</comment>
<protein>
    <submittedName>
        <fullName evidence="1">Uncharacterized protein</fullName>
    </submittedName>
</protein>
<reference evidence="1 2" key="1">
    <citation type="journal article" date="2014" name="Genome Announc.">
        <title>Genome Sequence of Gammaproteobacterial Pseudohaliea rubra Type Strain DSM 19751, Isolated from Coastal Seawater of the Mediterranean Sea.</title>
        <authorList>
            <person name="Spring S."/>
            <person name="Fiebig A."/>
            <person name="Riedel T."/>
            <person name="Goker M."/>
            <person name="Klenk H.P."/>
        </authorList>
    </citation>
    <scope>NUCLEOTIDE SEQUENCE [LARGE SCALE GENOMIC DNA]</scope>
    <source>
        <strain evidence="1 2">DSM 19751</strain>
    </source>
</reference>
<dbReference type="Proteomes" id="UP000029640">
    <property type="component" value="Unassembled WGS sequence"/>
</dbReference>
<dbReference type="HOGENOM" id="CLU_1270847_0_0_6"/>
<organism evidence="1 2">
    <name type="scientific">Pseudohaliea rubra DSM 19751</name>
    <dbReference type="NCBI Taxonomy" id="1265313"/>
    <lineage>
        <taxon>Bacteria</taxon>
        <taxon>Pseudomonadati</taxon>
        <taxon>Pseudomonadota</taxon>
        <taxon>Gammaproteobacteria</taxon>
        <taxon>Cellvibrionales</taxon>
        <taxon>Halieaceae</taxon>
        <taxon>Pseudohaliea</taxon>
    </lineage>
</organism>
<dbReference type="STRING" id="1265313.HRUBRA_02398"/>
<accession>A0A095VNS2</accession>
<proteinExistence type="predicted"/>
<evidence type="ECO:0000313" key="2">
    <source>
        <dbReference type="Proteomes" id="UP000029640"/>
    </source>
</evidence>
<keyword evidence="2" id="KW-1185">Reference proteome</keyword>
<gene>
    <name evidence="1" type="ORF">HRUBRA_02398</name>
</gene>
<dbReference type="AlphaFoldDB" id="A0A095VNS2"/>